<feature type="compositionally biased region" description="Pro residues" evidence="2">
    <location>
        <begin position="140"/>
        <end position="157"/>
    </location>
</feature>
<reference evidence="3" key="1">
    <citation type="submission" date="2023-02" db="EMBL/GenBank/DDBJ databases">
        <title>Kitasatospora phosalacinea NBRC 14362.</title>
        <authorList>
            <person name="Ichikawa N."/>
            <person name="Sato H."/>
            <person name="Tonouchi N."/>
        </authorList>
    </citation>
    <scope>NUCLEOTIDE SEQUENCE</scope>
    <source>
        <strain evidence="3">NBRC 14362</strain>
    </source>
</reference>
<sequence>MAAGFGYELGELAKIQQDFRSIQQRMGELSERTGRIKGVMAKAVATDLAAGALGNVVGFGVVVARVRERVEAVQQRMATLEAAKNELTRNLGADVAKLGSIAKQYAEAERRAREGLAKPGGGARPGQPTAPKKPGGAAPAPAPTGPKKPGAPTPAAPKKPAGGGHGGSGGHGSGGHDPAPTVSHEGAIKVGQVTYDGAGKYRSGEAACREYISRALDAMGVTDPKARAAWTEGMLTIASRESTYNAPGSQVNAWDSNARGATVGDGKPAGCSRGGWQCVPETFAANHVKGTSTDIYDPVANVAAAMTYIRSTYRVAADGHDLKAKVQQADPNRPHAGY</sequence>
<evidence type="ECO:0000256" key="2">
    <source>
        <dbReference type="SAM" id="MobiDB-lite"/>
    </source>
</evidence>
<proteinExistence type="predicted"/>
<keyword evidence="1" id="KW-0175">Coiled coil</keyword>
<dbReference type="InterPro" id="IPR023346">
    <property type="entry name" value="Lysozyme-like_dom_sf"/>
</dbReference>
<dbReference type="Proteomes" id="UP001165143">
    <property type="component" value="Unassembled WGS sequence"/>
</dbReference>
<dbReference type="AlphaFoldDB" id="A0A9W6PIW6"/>
<organism evidence="3 4">
    <name type="scientific">Kitasatospora phosalacinea</name>
    <dbReference type="NCBI Taxonomy" id="2065"/>
    <lineage>
        <taxon>Bacteria</taxon>
        <taxon>Bacillati</taxon>
        <taxon>Actinomycetota</taxon>
        <taxon>Actinomycetes</taxon>
        <taxon>Kitasatosporales</taxon>
        <taxon>Streptomycetaceae</taxon>
        <taxon>Kitasatospora</taxon>
    </lineage>
</organism>
<dbReference type="SUPFAM" id="SSF53955">
    <property type="entry name" value="Lysozyme-like"/>
    <property type="match status" value="1"/>
</dbReference>
<feature type="compositionally biased region" description="Low complexity" evidence="2">
    <location>
        <begin position="125"/>
        <end position="139"/>
    </location>
</feature>
<name>A0A9W6PIW6_9ACTN</name>
<feature type="region of interest" description="Disordered" evidence="2">
    <location>
        <begin position="110"/>
        <end position="183"/>
    </location>
</feature>
<evidence type="ECO:0000313" key="3">
    <source>
        <dbReference type="EMBL" id="GLW55667.1"/>
    </source>
</evidence>
<evidence type="ECO:0008006" key="5">
    <source>
        <dbReference type="Google" id="ProtNLM"/>
    </source>
</evidence>
<dbReference type="OrthoDB" id="3476732at2"/>
<accession>A0A9W6PIW6</accession>
<feature type="compositionally biased region" description="Gly residues" evidence="2">
    <location>
        <begin position="161"/>
        <end position="175"/>
    </location>
</feature>
<dbReference type="EMBL" id="BSRX01000020">
    <property type="protein sequence ID" value="GLW55667.1"/>
    <property type="molecule type" value="Genomic_DNA"/>
</dbReference>
<evidence type="ECO:0000313" key="4">
    <source>
        <dbReference type="Proteomes" id="UP001165143"/>
    </source>
</evidence>
<feature type="coiled-coil region" evidence="1">
    <location>
        <begin position="63"/>
        <end position="90"/>
    </location>
</feature>
<dbReference type="RefSeq" id="WP_051776445.1">
    <property type="nucleotide sequence ID" value="NZ_BSRX01000020.1"/>
</dbReference>
<comment type="caution">
    <text evidence="3">The sequence shown here is derived from an EMBL/GenBank/DDBJ whole genome shotgun (WGS) entry which is preliminary data.</text>
</comment>
<evidence type="ECO:0000256" key="1">
    <source>
        <dbReference type="SAM" id="Coils"/>
    </source>
</evidence>
<gene>
    <name evidence="3" type="ORF">Kpho01_36780</name>
</gene>
<protein>
    <recommendedName>
        <fullName evidence="5">Transglycosylase SLT domain-containing protein</fullName>
    </recommendedName>
</protein>